<feature type="region of interest" description="Disordered" evidence="2">
    <location>
        <begin position="164"/>
        <end position="191"/>
    </location>
</feature>
<feature type="transmembrane region" description="Helical" evidence="3">
    <location>
        <begin position="89"/>
        <end position="110"/>
    </location>
</feature>
<organism evidence="4 5">
    <name type="scientific">Polytolypa hystricis (strain UAMH7299)</name>
    <dbReference type="NCBI Taxonomy" id="1447883"/>
    <lineage>
        <taxon>Eukaryota</taxon>
        <taxon>Fungi</taxon>
        <taxon>Dikarya</taxon>
        <taxon>Ascomycota</taxon>
        <taxon>Pezizomycotina</taxon>
        <taxon>Eurotiomycetes</taxon>
        <taxon>Eurotiomycetidae</taxon>
        <taxon>Onygenales</taxon>
        <taxon>Onygenales incertae sedis</taxon>
        <taxon>Polytolypa</taxon>
    </lineage>
</organism>
<gene>
    <name evidence="4" type="ORF">AJ80_08284</name>
</gene>
<keyword evidence="3" id="KW-0812">Transmembrane</keyword>
<feature type="transmembrane region" description="Helical" evidence="3">
    <location>
        <begin position="130"/>
        <end position="151"/>
    </location>
</feature>
<proteinExistence type="predicted"/>
<sequence length="255" mass="27257">AALVAGVAVTALQLPGMEGVSYVSRGCFSLALVISLLSTFFTCLQQRTYGFVEEPGAIRAWLSNGIRYVNYQGKEVYQSSTVSHNLLQLPFEFLCISITAFLLGFAVYLGSSWKQDLHLGLAAEQKVGNVGVLIAFIVGSTFALLLLGQILGTRDVERNRFLNQNSDGSIKSSKEGGGGIAPTLGTPSFSPTVVKQMPPNFPGKSGGKLQSELHKGQVWDPTLAQALRRAAEAHREAAAADAELARLLDSMSHLS</sequence>
<name>A0A2B7X9Q6_POLH7</name>
<dbReference type="Proteomes" id="UP000224634">
    <property type="component" value="Unassembled WGS sequence"/>
</dbReference>
<evidence type="ECO:0000256" key="3">
    <source>
        <dbReference type="SAM" id="Phobius"/>
    </source>
</evidence>
<keyword evidence="1" id="KW-0175">Coiled coil</keyword>
<feature type="non-terminal residue" evidence="4">
    <location>
        <position position="1"/>
    </location>
</feature>
<accession>A0A2B7X9Q6</accession>
<protein>
    <submittedName>
        <fullName evidence="4">Uncharacterized protein</fullName>
    </submittedName>
</protein>
<evidence type="ECO:0000256" key="2">
    <source>
        <dbReference type="SAM" id="MobiDB-lite"/>
    </source>
</evidence>
<feature type="transmembrane region" description="Helical" evidence="3">
    <location>
        <begin position="22"/>
        <end position="44"/>
    </location>
</feature>
<feature type="coiled-coil region" evidence="1">
    <location>
        <begin position="223"/>
        <end position="250"/>
    </location>
</feature>
<dbReference type="AlphaFoldDB" id="A0A2B7X9Q6"/>
<evidence type="ECO:0000256" key="1">
    <source>
        <dbReference type="SAM" id="Coils"/>
    </source>
</evidence>
<keyword evidence="3" id="KW-1133">Transmembrane helix</keyword>
<evidence type="ECO:0000313" key="4">
    <source>
        <dbReference type="EMBL" id="PGH05836.1"/>
    </source>
</evidence>
<dbReference type="OrthoDB" id="4941332at2759"/>
<keyword evidence="5" id="KW-1185">Reference proteome</keyword>
<evidence type="ECO:0000313" key="5">
    <source>
        <dbReference type="Proteomes" id="UP000224634"/>
    </source>
</evidence>
<dbReference type="STRING" id="1447883.A0A2B7X9Q6"/>
<reference evidence="4 5" key="1">
    <citation type="submission" date="2017-10" db="EMBL/GenBank/DDBJ databases">
        <title>Comparative genomics in systemic dimorphic fungi from Ajellomycetaceae.</title>
        <authorList>
            <person name="Munoz J.F."/>
            <person name="Mcewen J.G."/>
            <person name="Clay O.K."/>
            <person name="Cuomo C.A."/>
        </authorList>
    </citation>
    <scope>NUCLEOTIDE SEQUENCE [LARGE SCALE GENOMIC DNA]</scope>
    <source>
        <strain evidence="4 5">UAMH7299</strain>
    </source>
</reference>
<keyword evidence="3" id="KW-0472">Membrane</keyword>
<dbReference type="EMBL" id="PDNA01000184">
    <property type="protein sequence ID" value="PGH05836.1"/>
    <property type="molecule type" value="Genomic_DNA"/>
</dbReference>
<comment type="caution">
    <text evidence="4">The sequence shown here is derived from an EMBL/GenBank/DDBJ whole genome shotgun (WGS) entry which is preliminary data.</text>
</comment>